<evidence type="ECO:0000256" key="1">
    <source>
        <dbReference type="SAM" id="SignalP"/>
    </source>
</evidence>
<gene>
    <name evidence="2" type="ORF">g.12440</name>
</gene>
<protein>
    <submittedName>
        <fullName evidence="2">Uncharacterized protein</fullName>
    </submittedName>
</protein>
<keyword evidence="1" id="KW-0732">Signal</keyword>
<evidence type="ECO:0000313" key="2">
    <source>
        <dbReference type="EMBL" id="JAS46001.1"/>
    </source>
</evidence>
<proteinExistence type="predicted"/>
<dbReference type="EMBL" id="GECZ01023768">
    <property type="protein sequence ID" value="JAS46001.1"/>
    <property type="molecule type" value="Transcribed_RNA"/>
</dbReference>
<sequence length="111" mass="10926">MIAIALGLLVACSSVSALPRPGPMPRAAPGPQLGTFFNGLGGCGCGVPCYGGFGVTEAFGYAEPPVLVGEEVLVPQAAYGAFPYGGLGGFGAYPGASLGFNAFPAFGPILI</sequence>
<organism evidence="2">
    <name type="scientific">Cuerna arida</name>
    <dbReference type="NCBI Taxonomy" id="1464854"/>
    <lineage>
        <taxon>Eukaryota</taxon>
        <taxon>Metazoa</taxon>
        <taxon>Ecdysozoa</taxon>
        <taxon>Arthropoda</taxon>
        <taxon>Hexapoda</taxon>
        <taxon>Insecta</taxon>
        <taxon>Pterygota</taxon>
        <taxon>Neoptera</taxon>
        <taxon>Paraneoptera</taxon>
        <taxon>Hemiptera</taxon>
        <taxon>Auchenorrhyncha</taxon>
        <taxon>Membracoidea</taxon>
        <taxon>Cicadellidae</taxon>
        <taxon>Cicadellinae</taxon>
        <taxon>Proconiini</taxon>
        <taxon>Cuerna</taxon>
    </lineage>
</organism>
<name>A0A1B6F782_9HEMI</name>
<reference evidence="2" key="1">
    <citation type="submission" date="2015-11" db="EMBL/GenBank/DDBJ databases">
        <title>De novo transcriptome assembly of four potential Pierce s Disease insect vectors from Arizona vineyards.</title>
        <authorList>
            <person name="Tassone E.E."/>
        </authorList>
    </citation>
    <scope>NUCLEOTIDE SEQUENCE</scope>
</reference>
<feature type="chain" id="PRO_5008582750" evidence="1">
    <location>
        <begin position="18"/>
        <end position="111"/>
    </location>
</feature>
<dbReference type="AlphaFoldDB" id="A0A1B6F782"/>
<accession>A0A1B6F782</accession>
<feature type="signal peptide" evidence="1">
    <location>
        <begin position="1"/>
        <end position="17"/>
    </location>
</feature>